<dbReference type="OrthoDB" id="160925at2759"/>
<dbReference type="Proteomes" id="UP000794436">
    <property type="component" value="Unassembled WGS sequence"/>
</dbReference>
<keyword evidence="2" id="KW-1185">Reference proteome</keyword>
<protein>
    <submittedName>
        <fullName evidence="1">Uncharacterized protein</fullName>
    </submittedName>
</protein>
<evidence type="ECO:0000313" key="2">
    <source>
        <dbReference type="Proteomes" id="UP000794436"/>
    </source>
</evidence>
<sequence>MDNGRPSSPSTCTYAVLARRLPSAKSDGGDLLLAFSQDSLQVYARKTANTNCSCHQDTADPYTRYGFQCPHLESYDDYEPTASIPFTAAFQVLMTYRTTSASSIATRTKDLLLVCHDETALWIDFEHNLARGWFLEALTTALPAIPVDYVDLADSTLVLPDTVNLTSFILKSLSCLVKKEDFLRDALRHVIYEKIKLSLQIAQENDVHSGDEHAACHLLLSTAKYLAVGLDEPDLTAFAWLASGFINMLAMCASKKDLAVDQVTQSLEIARENSLTVLTSLALHCLADLHLQRGDDPLQATELLVEAARLAPPDSMEPAMKMQVHRKIHDLRAFIGMEKALTPTEDSDKTSPGKLVARKSRSAFSLWQHTFGERSTRSQKELLLSKVHKPADNSGGSCFVDAIGAQGARKARFRVFFDATHTFTWLQHEIRSRLEGLLVDSDNSVARPVRVEIFYDPQGKRVVTLMDTRLSEWVRSKDHTMHAKLGLTVLSTHHSATETPTTGPVVALSEAAHNALSSPDPRAIPVVTCSLCHQKIPLDDVEEHSETCY</sequence>
<reference evidence="1" key="1">
    <citation type="submission" date="2019-03" db="EMBL/GenBank/DDBJ databases">
        <title>Long read genome sequence of the mycoparasitic Pythium oligandrum ATCC 38472 isolated from sugarbeet rhizosphere.</title>
        <authorList>
            <person name="Gaulin E."/>
        </authorList>
    </citation>
    <scope>NUCLEOTIDE SEQUENCE</scope>
    <source>
        <strain evidence="1">ATCC 38472_TT</strain>
    </source>
</reference>
<accession>A0A8K1CUL1</accession>
<comment type="caution">
    <text evidence="1">The sequence shown here is derived from an EMBL/GenBank/DDBJ whole genome shotgun (WGS) entry which is preliminary data.</text>
</comment>
<proteinExistence type="predicted"/>
<gene>
    <name evidence="1" type="ORF">Poli38472_001685</name>
</gene>
<organism evidence="1 2">
    <name type="scientific">Pythium oligandrum</name>
    <name type="common">Mycoparasitic fungus</name>
    <dbReference type="NCBI Taxonomy" id="41045"/>
    <lineage>
        <taxon>Eukaryota</taxon>
        <taxon>Sar</taxon>
        <taxon>Stramenopiles</taxon>
        <taxon>Oomycota</taxon>
        <taxon>Peronosporomycetes</taxon>
        <taxon>Pythiales</taxon>
        <taxon>Pythiaceae</taxon>
        <taxon>Pythium</taxon>
    </lineage>
</organism>
<evidence type="ECO:0000313" key="1">
    <source>
        <dbReference type="EMBL" id="TMW69529.1"/>
    </source>
</evidence>
<dbReference type="AlphaFoldDB" id="A0A8K1CUL1"/>
<dbReference type="EMBL" id="SPLM01000001">
    <property type="protein sequence ID" value="TMW69529.1"/>
    <property type="molecule type" value="Genomic_DNA"/>
</dbReference>
<name>A0A8K1CUL1_PYTOL</name>